<evidence type="ECO:0000256" key="1">
    <source>
        <dbReference type="ARBA" id="ARBA00000085"/>
    </source>
</evidence>
<feature type="transmembrane region" description="Helical" evidence="5">
    <location>
        <begin position="103"/>
        <end position="121"/>
    </location>
</feature>
<dbReference type="InterPro" id="IPR036097">
    <property type="entry name" value="HisK_dim/P_sf"/>
</dbReference>
<dbReference type="InterPro" id="IPR005467">
    <property type="entry name" value="His_kinase_dom"/>
</dbReference>
<dbReference type="PROSITE" id="PS50110">
    <property type="entry name" value="RESPONSE_REGULATORY"/>
    <property type="match status" value="1"/>
</dbReference>
<dbReference type="InterPro" id="IPR003594">
    <property type="entry name" value="HATPase_dom"/>
</dbReference>
<dbReference type="EMBL" id="CP061035">
    <property type="protein sequence ID" value="QQV79131.1"/>
    <property type="molecule type" value="Genomic_DNA"/>
</dbReference>
<feature type="transmembrane region" description="Helical" evidence="5">
    <location>
        <begin position="128"/>
        <end position="151"/>
    </location>
</feature>
<evidence type="ECO:0000259" key="6">
    <source>
        <dbReference type="PROSITE" id="PS50109"/>
    </source>
</evidence>
<dbReference type="KEGG" id="sari:H5J25_16700"/>
<dbReference type="PROSITE" id="PS50109">
    <property type="entry name" value="HIS_KIN"/>
    <property type="match status" value="1"/>
</dbReference>
<dbReference type="GO" id="GO:0000155">
    <property type="term" value="F:phosphorelay sensor kinase activity"/>
    <property type="evidence" value="ECO:0007669"/>
    <property type="project" value="InterPro"/>
</dbReference>
<evidence type="ECO:0000313" key="8">
    <source>
        <dbReference type="EMBL" id="QQV79131.1"/>
    </source>
</evidence>
<organism evidence="8 9">
    <name type="scientific">Sphingomonas aliaeris</name>
    <dbReference type="NCBI Taxonomy" id="2759526"/>
    <lineage>
        <taxon>Bacteria</taxon>
        <taxon>Pseudomonadati</taxon>
        <taxon>Pseudomonadota</taxon>
        <taxon>Alphaproteobacteria</taxon>
        <taxon>Sphingomonadales</taxon>
        <taxon>Sphingomonadaceae</taxon>
        <taxon>Sphingomonas</taxon>
    </lineage>
</organism>
<dbReference type="EC" id="2.7.13.3" evidence="2"/>
<dbReference type="SMART" id="SM00448">
    <property type="entry name" value="REC"/>
    <property type="match status" value="1"/>
</dbReference>
<dbReference type="InterPro" id="IPR003661">
    <property type="entry name" value="HisK_dim/P_dom"/>
</dbReference>
<evidence type="ECO:0000256" key="4">
    <source>
        <dbReference type="PROSITE-ProRule" id="PRU00169"/>
    </source>
</evidence>
<evidence type="ECO:0000259" key="7">
    <source>
        <dbReference type="PROSITE" id="PS50110"/>
    </source>
</evidence>
<dbReference type="PANTHER" id="PTHR43065:SF42">
    <property type="entry name" value="TWO-COMPONENT SENSOR PPRA"/>
    <property type="match status" value="1"/>
</dbReference>
<feature type="modified residue" description="4-aspartylphosphate" evidence="4">
    <location>
        <position position="663"/>
    </location>
</feature>
<evidence type="ECO:0000256" key="5">
    <source>
        <dbReference type="SAM" id="Phobius"/>
    </source>
</evidence>
<dbReference type="Pfam" id="PF08448">
    <property type="entry name" value="PAS_4"/>
    <property type="match status" value="1"/>
</dbReference>
<dbReference type="SUPFAM" id="SSF52172">
    <property type="entry name" value="CheY-like"/>
    <property type="match status" value="1"/>
</dbReference>
<dbReference type="AlphaFoldDB" id="A0A974NYD3"/>
<feature type="transmembrane region" description="Helical" evidence="5">
    <location>
        <begin position="64"/>
        <end position="83"/>
    </location>
</feature>
<dbReference type="Pfam" id="PF02518">
    <property type="entry name" value="HATPase_c"/>
    <property type="match status" value="1"/>
</dbReference>
<dbReference type="Pfam" id="PF00072">
    <property type="entry name" value="Response_reg"/>
    <property type="match status" value="1"/>
</dbReference>
<dbReference type="Gene3D" id="3.30.565.10">
    <property type="entry name" value="Histidine kinase-like ATPase, C-terminal domain"/>
    <property type="match status" value="1"/>
</dbReference>
<evidence type="ECO:0000256" key="2">
    <source>
        <dbReference type="ARBA" id="ARBA00012438"/>
    </source>
</evidence>
<dbReference type="Pfam" id="PF00512">
    <property type="entry name" value="HisKA"/>
    <property type="match status" value="1"/>
</dbReference>
<dbReference type="Gene3D" id="3.40.50.2300">
    <property type="match status" value="1"/>
</dbReference>
<dbReference type="PRINTS" id="PR00344">
    <property type="entry name" value="BCTRLSENSOR"/>
</dbReference>
<keyword evidence="3 4" id="KW-0597">Phosphoprotein</keyword>
<feature type="domain" description="Histidine kinase" evidence="6">
    <location>
        <begin position="372"/>
        <end position="592"/>
    </location>
</feature>
<dbReference type="Proteomes" id="UP000595894">
    <property type="component" value="Chromosome"/>
</dbReference>
<comment type="catalytic activity">
    <reaction evidence="1">
        <text>ATP + protein L-histidine = ADP + protein N-phospho-L-histidine.</text>
        <dbReference type="EC" id="2.7.13.3"/>
    </reaction>
</comment>
<accession>A0A974NYD3</accession>
<dbReference type="InterPro" id="IPR036890">
    <property type="entry name" value="HATPase_C_sf"/>
</dbReference>
<keyword evidence="5" id="KW-1133">Transmembrane helix</keyword>
<keyword evidence="5" id="KW-0472">Membrane</keyword>
<sequence length="723" mass="77610">MIGRTSVSTAIAIVCLSFALLPRADHVGWLGDALATTAFLIALLALAGYAYSSTDLYALPMFRTMALNTAVVTLLLSISSILGKPGQGWAMTIGAPGEAGATTRRQLIFLVVPPVLGWFLVRAANADLLQLGSAMALLVVLTIAPFLWLILRDGQRLMALDQERARSDALEAAHLDTLEARLAAQAVELDDKNRALIQSAERAQAASEGRYRQLFDSIDAGFCVIEMRFAADGTAEDYRFVEVNLSFVSATGLQDAQGRWMRELAPEHEQHWFDTYGEIARTRTPLRFESPARALEDRWYDVHAFPVDDPALHRVGVLFNDVTVRRRAEIALRELNATLEQRVEAEVAERELAQAALRQSQKMEAMGQLTGGVAHDFNNLLTPIVGSLDMLSRREGATDREKRLIDGALQSAERARVLVQRLLAFARRQPLQPGPVDVAALIEGMADLVISTSGPQIRVQVETGDALPPAIADANQLEMAILNLCVNARDAMPDGGTLTIAAAAEAVDPGAALDLPAGRYVRLTVADTGMGMDEETAKRAVEPFYSTKGVGKGTGLGLSMVHGLAAQLGGTLDIRSQKGLGTRIDLWLPASEAAAAVEAAGGPDTAIERVRGSALVVDDEAVVRMTTSDMLQDLGYATTEVATAREAVELLERGAAFDLVVTDHMMPGMTGGDLAVAIRTMRPGLPVLLVTGYAEAEGIAADIPRLAKPFRQEELARALAEIV</sequence>
<keyword evidence="5" id="KW-0812">Transmembrane</keyword>
<dbReference type="InterPro" id="IPR001789">
    <property type="entry name" value="Sig_transdc_resp-reg_receiver"/>
</dbReference>
<feature type="domain" description="Response regulatory" evidence="7">
    <location>
        <begin position="613"/>
        <end position="723"/>
    </location>
</feature>
<dbReference type="SUPFAM" id="SSF55874">
    <property type="entry name" value="ATPase domain of HSP90 chaperone/DNA topoisomerase II/histidine kinase"/>
    <property type="match status" value="1"/>
</dbReference>
<dbReference type="PANTHER" id="PTHR43065">
    <property type="entry name" value="SENSOR HISTIDINE KINASE"/>
    <property type="match status" value="1"/>
</dbReference>
<dbReference type="Gene3D" id="1.10.287.130">
    <property type="match status" value="1"/>
</dbReference>
<dbReference type="SMART" id="SM00388">
    <property type="entry name" value="HisKA"/>
    <property type="match status" value="1"/>
</dbReference>
<dbReference type="SUPFAM" id="SSF55785">
    <property type="entry name" value="PYP-like sensor domain (PAS domain)"/>
    <property type="match status" value="1"/>
</dbReference>
<dbReference type="Gene3D" id="3.30.450.20">
    <property type="entry name" value="PAS domain"/>
    <property type="match status" value="1"/>
</dbReference>
<dbReference type="CDD" id="cd00082">
    <property type="entry name" value="HisKA"/>
    <property type="match status" value="1"/>
</dbReference>
<keyword evidence="9" id="KW-1185">Reference proteome</keyword>
<dbReference type="SMART" id="SM00387">
    <property type="entry name" value="HATPase_c"/>
    <property type="match status" value="1"/>
</dbReference>
<dbReference type="InterPro" id="IPR035965">
    <property type="entry name" value="PAS-like_dom_sf"/>
</dbReference>
<name>A0A974NYD3_9SPHN</name>
<dbReference type="SUPFAM" id="SSF47384">
    <property type="entry name" value="Homodimeric domain of signal transducing histidine kinase"/>
    <property type="match status" value="1"/>
</dbReference>
<dbReference type="InterPro" id="IPR011006">
    <property type="entry name" value="CheY-like_superfamily"/>
</dbReference>
<evidence type="ECO:0000256" key="3">
    <source>
        <dbReference type="ARBA" id="ARBA00022553"/>
    </source>
</evidence>
<gene>
    <name evidence="8" type="ORF">H5J25_16700</name>
</gene>
<protein>
    <recommendedName>
        <fullName evidence="2">histidine kinase</fullName>
        <ecNumber evidence="2">2.7.13.3</ecNumber>
    </recommendedName>
</protein>
<reference evidence="9" key="1">
    <citation type="submission" date="2020-09" db="EMBL/GenBank/DDBJ databases">
        <title>Sphingomonas sp., a new species isolated from pork steak.</title>
        <authorList>
            <person name="Heidler von Heilborn D."/>
        </authorList>
    </citation>
    <scope>NUCLEOTIDE SEQUENCE [LARGE SCALE GENOMIC DNA]</scope>
</reference>
<feature type="transmembrane region" description="Helical" evidence="5">
    <location>
        <begin position="33"/>
        <end position="52"/>
    </location>
</feature>
<evidence type="ECO:0000313" key="9">
    <source>
        <dbReference type="Proteomes" id="UP000595894"/>
    </source>
</evidence>
<proteinExistence type="predicted"/>
<dbReference type="InterPro" id="IPR004358">
    <property type="entry name" value="Sig_transdc_His_kin-like_C"/>
</dbReference>
<dbReference type="InterPro" id="IPR013656">
    <property type="entry name" value="PAS_4"/>
</dbReference>